<evidence type="ECO:0000256" key="1">
    <source>
        <dbReference type="SAM" id="Phobius"/>
    </source>
</evidence>
<feature type="non-terminal residue" evidence="2">
    <location>
        <position position="211"/>
    </location>
</feature>
<keyword evidence="1" id="KW-0472">Membrane</keyword>
<dbReference type="AlphaFoldDB" id="M3JR47"/>
<proteinExistence type="predicted"/>
<organism evidence="2 3">
    <name type="scientific">Candida maltosa (strain Xu316)</name>
    <name type="common">Yeast</name>
    <dbReference type="NCBI Taxonomy" id="1245528"/>
    <lineage>
        <taxon>Eukaryota</taxon>
        <taxon>Fungi</taxon>
        <taxon>Dikarya</taxon>
        <taxon>Ascomycota</taxon>
        <taxon>Saccharomycotina</taxon>
        <taxon>Pichiomycetes</taxon>
        <taxon>Debaryomycetaceae</taxon>
        <taxon>Candida/Lodderomyces clade</taxon>
        <taxon>Candida</taxon>
    </lineage>
</organism>
<feature type="transmembrane region" description="Helical" evidence="1">
    <location>
        <begin position="181"/>
        <end position="205"/>
    </location>
</feature>
<keyword evidence="3" id="KW-1185">Reference proteome</keyword>
<keyword evidence="1" id="KW-1133">Transmembrane helix</keyword>
<dbReference type="OrthoDB" id="10067394at2759"/>
<feature type="non-terminal residue" evidence="2">
    <location>
        <position position="1"/>
    </location>
</feature>
<reference evidence="2 3" key="1">
    <citation type="submission" date="2013-02" db="EMBL/GenBank/DDBJ databases">
        <title>Genome sequence of Candida maltosa Xu316, a potential industrial strain for xylitol and ethanol production.</title>
        <authorList>
            <person name="Yu J."/>
            <person name="Wang Q."/>
            <person name="Geng X."/>
            <person name="Bao W."/>
            <person name="He P."/>
            <person name="Cai J."/>
        </authorList>
    </citation>
    <scope>NUCLEOTIDE SEQUENCE [LARGE SCALE GENOMIC DNA]</scope>
    <source>
        <strain evidence="3">Xu316</strain>
    </source>
</reference>
<sequence>MRNLYRTIHSDKRVVVINMTYWFSNTILRMSEILQHNFFVQDIMIFQMCKYEFKSSLEDSKSPSNESVKKFSDIQNTLISNDILPTEGLTKKLENLTNEQWLSLIEIIKSIHEYVGLLNFVPQVGYDDYSVVIGPTSITDDYSDGVETMKRFRDIISNASEWWDAPELKATIKQSWAKTPVYVLSFTAGILSVVYSLAVLTKYIAFHRSDD</sequence>
<keyword evidence="1" id="KW-0812">Transmembrane</keyword>
<dbReference type="HOGENOM" id="CLU_1307438_0_0_1"/>
<dbReference type="EMBL" id="AOGT01002865">
    <property type="protein sequence ID" value="EMG45245.1"/>
    <property type="molecule type" value="Genomic_DNA"/>
</dbReference>
<comment type="caution">
    <text evidence="2">The sequence shown here is derived from an EMBL/GenBank/DDBJ whole genome shotgun (WGS) entry which is preliminary data.</text>
</comment>
<protein>
    <submittedName>
        <fullName evidence="2">Uncharacterized protein</fullName>
    </submittedName>
</protein>
<dbReference type="Proteomes" id="UP000011777">
    <property type="component" value="Unassembled WGS sequence"/>
</dbReference>
<accession>M3JR47</accession>
<name>M3JR47_CANMX</name>
<gene>
    <name evidence="2" type="ORF">G210_5153</name>
</gene>
<evidence type="ECO:0000313" key="2">
    <source>
        <dbReference type="EMBL" id="EMG45245.1"/>
    </source>
</evidence>
<evidence type="ECO:0000313" key="3">
    <source>
        <dbReference type="Proteomes" id="UP000011777"/>
    </source>
</evidence>
<dbReference type="STRING" id="1245528.M3JR47"/>